<comment type="caution">
    <text evidence="1">The sequence shown here is derived from an EMBL/GenBank/DDBJ whole genome shotgun (WGS) entry which is preliminary data.</text>
</comment>
<name>A0A847D713_9LACT</name>
<evidence type="ECO:0000313" key="1">
    <source>
        <dbReference type="EMBL" id="NLD32277.1"/>
    </source>
</evidence>
<dbReference type="AlphaFoldDB" id="A0A847D713"/>
<reference evidence="1 2" key="1">
    <citation type="journal article" date="2020" name="Biotechnol. Biofuels">
        <title>New insights from the biogas microbiome by comprehensive genome-resolved metagenomics of nearly 1600 species originating from multiple anaerobic digesters.</title>
        <authorList>
            <person name="Campanaro S."/>
            <person name="Treu L."/>
            <person name="Rodriguez-R L.M."/>
            <person name="Kovalovszki A."/>
            <person name="Ziels R.M."/>
            <person name="Maus I."/>
            <person name="Zhu X."/>
            <person name="Kougias P.G."/>
            <person name="Basile A."/>
            <person name="Luo G."/>
            <person name="Schluter A."/>
            <person name="Konstantinidis K.T."/>
            <person name="Angelidaki I."/>
        </authorList>
    </citation>
    <scope>NUCLEOTIDE SEQUENCE [LARGE SCALE GENOMIC DNA]</scope>
    <source>
        <strain evidence="1">AS07pgkLD_105</strain>
    </source>
</reference>
<dbReference type="EMBL" id="JAAZCD010000192">
    <property type="protein sequence ID" value="NLD32277.1"/>
    <property type="molecule type" value="Genomic_DNA"/>
</dbReference>
<gene>
    <name evidence="1" type="ORF">GX662_08475</name>
</gene>
<dbReference type="RefSeq" id="WP_276646696.1">
    <property type="nucleotide sequence ID" value="NZ_JAAZCD010000192.1"/>
</dbReference>
<dbReference type="Proteomes" id="UP000589373">
    <property type="component" value="Unassembled WGS sequence"/>
</dbReference>
<protein>
    <submittedName>
        <fullName evidence="1">Uncharacterized protein</fullName>
    </submittedName>
</protein>
<accession>A0A847D713</accession>
<evidence type="ECO:0000313" key="2">
    <source>
        <dbReference type="Proteomes" id="UP000589373"/>
    </source>
</evidence>
<proteinExistence type="predicted"/>
<sequence length="76" mass="8706">MEKLSINTLEGWNQQADIANKKAFMHTVGREPIDETELYQWVDALAAEMIASAPKPADFEWELVAMGDTVWLTKYF</sequence>
<organism evidence="1 2">
    <name type="scientific">Trichococcus flocculiformis</name>
    <dbReference type="NCBI Taxonomy" id="82803"/>
    <lineage>
        <taxon>Bacteria</taxon>
        <taxon>Bacillati</taxon>
        <taxon>Bacillota</taxon>
        <taxon>Bacilli</taxon>
        <taxon>Lactobacillales</taxon>
        <taxon>Carnobacteriaceae</taxon>
        <taxon>Trichococcus</taxon>
    </lineage>
</organism>